<dbReference type="InterPro" id="IPR009081">
    <property type="entry name" value="PP-bd_ACP"/>
</dbReference>
<dbReference type="Gene3D" id="3.40.50.720">
    <property type="entry name" value="NAD(P)-binding Rossmann-like Domain"/>
    <property type="match status" value="1"/>
</dbReference>
<name>A0A8H7T3F3_9HELO</name>
<evidence type="ECO:0000256" key="1">
    <source>
        <dbReference type="ARBA" id="ARBA00004875"/>
    </source>
</evidence>
<sequence length="1228" mass="135534">MAPSATSSLLPLALPTNKKEVGNPETTITTQEILPAQTNPRTIDELIRNRSENAAEEYILSYPEMGTEYVDYTFHQIDAFACRAAHSYASLIPQRTCSSETEVVVGLLGPSNLEYFISILALTKLGHTVLFLSTRLSIAAYSSLLEATSAKHILIHKSFRQAAEQVQQDQPTLQIHEISDRKTFEFSNGDIIENTRFDQNFDLEIESGKVSWIIHSSGSTGLPKPIFQTHRAALKNYSSNLNLKGFITLPLYHAHGISSVFRAIHSRKQIYMYNADLPLTQQHLLKILRRYDFQVFYGVPYALKLLGESEEGIAELAKLDVVMFGGSACPDSLGDRLVQNGVNLVSHYGTTETGQLMTSARDLRDKAWDYVRLPPAFKNFVKFEPKGADVYELVALNGLPSKVASNRDDGSYATKDLFTPHPTIPDAWKYLARADDTIVLMNGEKVTPIAFEQSLRDSKYISEAVVFGSGKTRIGMIIIPSPTTDGMSGNELEGLLIPVVSKANELMPAYAQLSLDMVRILPNDTEYPRTDKGTVIRPAFYRTFATQIKSIYSDAEVSTGELRLTEDELREYLRNEMRKMLPPTAVSLLEDTTDFFSIGVDSLQAIQLRSVLGKKIDTGGKKLASNIIFDFPSINLLANELHRLRTGGASHACSTTSQMEELIRRYSSFDKHVPVECTKNGQCIVLTGATGSLGAHLASRLAQNPDVRRVYCLVRAQRSSQARLRVVTSLRDRGLYHLLPLDARNKLIALPANFGLQELGLQSKVYSELCSEVTGVIHCAWSVNFNLALSSFEADCIAGAHNLLALCLKARQSEPATFNFCSSVSAVAATKGGFVPEALPESLEFAQNMGYAQSKLVTEHMCMSAAKAYGIKARVLRVGQVIADTTHGIWNATEAIPMMIQAGLTIGSIPRLDESPLWLPVDVVASTVSDILLSSAGAGVMNVVNHQSFHWTRDLLPALHQAGLEFSEPSQQEWIQNLRKSNPDPVANPPIKLLDFFASKYDNDRPRTGLVYDTSYARFLSPSLATAPKLDQQLVNKFVNKFRATAWSNSSSENSTKTVIFIAGPCGAGKSTVADAISQRLKVPWIEGDSIHSQTSIAKMSSGTPLSDQDRWEWLETLKATAILRMRAENHDCIIVTCSALKQSYRAELRNSRVFRAVFVTLEAAKEILVRRVQERKGHFMGGKMVESQLEVLEAPGIEETDMIPVDVSGDEEGVVEEVMGILGTVLR</sequence>
<dbReference type="InterPro" id="IPR036736">
    <property type="entry name" value="ACP-like_sf"/>
</dbReference>
<dbReference type="SUPFAM" id="SSF47336">
    <property type="entry name" value="ACP-like"/>
    <property type="match status" value="1"/>
</dbReference>
<evidence type="ECO:0000313" key="13">
    <source>
        <dbReference type="EMBL" id="KAG4411531.1"/>
    </source>
</evidence>
<keyword evidence="14" id="KW-1185">Reference proteome</keyword>
<dbReference type="InterPro" id="IPR006001">
    <property type="entry name" value="Therm_gnt_kin"/>
</dbReference>
<dbReference type="NCBIfam" id="TIGR01313">
    <property type="entry name" value="therm_gnt_kin"/>
    <property type="match status" value="1"/>
</dbReference>
<evidence type="ECO:0000256" key="8">
    <source>
        <dbReference type="ARBA" id="ARBA00022777"/>
    </source>
</evidence>
<dbReference type="InterPro" id="IPR000873">
    <property type="entry name" value="AMP-dep_synth/lig_dom"/>
</dbReference>
<comment type="similarity">
    <text evidence="2">Belongs to the gluconokinase GntK/GntV family.</text>
</comment>
<dbReference type="Proteomes" id="UP000664132">
    <property type="component" value="Unassembled WGS sequence"/>
</dbReference>
<keyword evidence="5" id="KW-0597">Phosphoprotein</keyword>
<dbReference type="InterPro" id="IPR051414">
    <property type="entry name" value="Adenylate-forming_Reductase"/>
</dbReference>
<dbReference type="GO" id="GO:0031177">
    <property type="term" value="F:phosphopantetheine binding"/>
    <property type="evidence" value="ECO:0007669"/>
    <property type="project" value="InterPro"/>
</dbReference>
<evidence type="ECO:0000256" key="7">
    <source>
        <dbReference type="ARBA" id="ARBA00022741"/>
    </source>
</evidence>
<dbReference type="CDD" id="cd02021">
    <property type="entry name" value="GntK"/>
    <property type="match status" value="1"/>
</dbReference>
<dbReference type="Pfam" id="PF00550">
    <property type="entry name" value="PP-binding"/>
    <property type="match status" value="1"/>
</dbReference>
<dbReference type="Gene3D" id="3.40.50.12780">
    <property type="entry name" value="N-terminal domain of ligase-like"/>
    <property type="match status" value="1"/>
</dbReference>
<protein>
    <recommendedName>
        <fullName evidence="3">gluconokinase</fullName>
        <ecNumber evidence="3">2.7.1.12</ecNumber>
    </recommendedName>
    <alternativeName>
        <fullName evidence="10">Gluconate kinase</fullName>
    </alternativeName>
</protein>
<feature type="domain" description="Carrier" evidence="12">
    <location>
        <begin position="564"/>
        <end position="645"/>
    </location>
</feature>
<evidence type="ECO:0000256" key="9">
    <source>
        <dbReference type="ARBA" id="ARBA00022840"/>
    </source>
</evidence>
<evidence type="ECO:0000259" key="12">
    <source>
        <dbReference type="PROSITE" id="PS50075"/>
    </source>
</evidence>
<dbReference type="InterPro" id="IPR036291">
    <property type="entry name" value="NAD(P)-bd_dom_sf"/>
</dbReference>
<keyword evidence="9" id="KW-0067">ATP-binding</keyword>
<dbReference type="Pfam" id="PF07993">
    <property type="entry name" value="NAD_binding_4"/>
    <property type="match status" value="1"/>
</dbReference>
<dbReference type="AlphaFoldDB" id="A0A8H7T3F3"/>
<evidence type="ECO:0000256" key="4">
    <source>
        <dbReference type="ARBA" id="ARBA00022450"/>
    </source>
</evidence>
<dbReference type="InterPro" id="IPR027417">
    <property type="entry name" value="P-loop_NTPase"/>
</dbReference>
<dbReference type="OrthoDB" id="429813at2759"/>
<dbReference type="InterPro" id="IPR020845">
    <property type="entry name" value="AMP-binding_CS"/>
</dbReference>
<keyword evidence="7" id="KW-0547">Nucleotide-binding</keyword>
<comment type="catalytic activity">
    <reaction evidence="11">
        <text>D-gluconate + ATP = 6-phospho-D-gluconate + ADP + H(+)</text>
        <dbReference type="Rhea" id="RHEA:19433"/>
        <dbReference type="ChEBI" id="CHEBI:15378"/>
        <dbReference type="ChEBI" id="CHEBI:18391"/>
        <dbReference type="ChEBI" id="CHEBI:30616"/>
        <dbReference type="ChEBI" id="CHEBI:58759"/>
        <dbReference type="ChEBI" id="CHEBI:456216"/>
        <dbReference type="EC" id="2.7.1.12"/>
    </reaction>
</comment>
<dbReference type="Pfam" id="PF00501">
    <property type="entry name" value="AMP-binding"/>
    <property type="match status" value="1"/>
</dbReference>
<proteinExistence type="inferred from homology"/>
<organism evidence="13 14">
    <name type="scientific">Cadophora malorum</name>
    <dbReference type="NCBI Taxonomy" id="108018"/>
    <lineage>
        <taxon>Eukaryota</taxon>
        <taxon>Fungi</taxon>
        <taxon>Dikarya</taxon>
        <taxon>Ascomycota</taxon>
        <taxon>Pezizomycotina</taxon>
        <taxon>Leotiomycetes</taxon>
        <taxon>Helotiales</taxon>
        <taxon>Ploettnerulaceae</taxon>
        <taxon>Cadophora</taxon>
    </lineage>
</organism>
<dbReference type="SUPFAM" id="SSF56801">
    <property type="entry name" value="Acetyl-CoA synthetase-like"/>
    <property type="match status" value="1"/>
</dbReference>
<dbReference type="Pfam" id="PF13671">
    <property type="entry name" value="AAA_33"/>
    <property type="match status" value="1"/>
</dbReference>
<evidence type="ECO:0000256" key="3">
    <source>
        <dbReference type="ARBA" id="ARBA00012054"/>
    </source>
</evidence>
<dbReference type="InterPro" id="IPR013120">
    <property type="entry name" value="FAR_NAD-bd"/>
</dbReference>
<gene>
    <name evidence="13" type="ORF">IFR04_015333</name>
</gene>
<dbReference type="SMART" id="SM00823">
    <property type="entry name" value="PKS_PP"/>
    <property type="match status" value="1"/>
</dbReference>
<comment type="caution">
    <text evidence="13">The sequence shown here is derived from an EMBL/GenBank/DDBJ whole genome shotgun (WGS) entry which is preliminary data.</text>
</comment>
<dbReference type="PROSITE" id="PS50075">
    <property type="entry name" value="CARRIER"/>
    <property type="match status" value="1"/>
</dbReference>
<dbReference type="GO" id="GO:0005975">
    <property type="term" value="P:carbohydrate metabolic process"/>
    <property type="evidence" value="ECO:0007669"/>
    <property type="project" value="InterPro"/>
</dbReference>
<dbReference type="EMBL" id="JAFJYH010000465">
    <property type="protein sequence ID" value="KAG4411531.1"/>
    <property type="molecule type" value="Genomic_DNA"/>
</dbReference>
<reference evidence="13" key="1">
    <citation type="submission" date="2021-02" db="EMBL/GenBank/DDBJ databases">
        <title>Genome sequence Cadophora malorum strain M34.</title>
        <authorList>
            <person name="Stefanovic E."/>
            <person name="Vu D."/>
            <person name="Scully C."/>
            <person name="Dijksterhuis J."/>
            <person name="Roader J."/>
            <person name="Houbraken J."/>
        </authorList>
    </citation>
    <scope>NUCLEOTIDE SEQUENCE</scope>
    <source>
        <strain evidence="13">M34</strain>
    </source>
</reference>
<accession>A0A8H7T3F3</accession>
<dbReference type="EC" id="2.7.1.12" evidence="3"/>
<dbReference type="PANTHER" id="PTHR43439">
    <property type="entry name" value="PHENYLACETATE-COENZYME A LIGASE"/>
    <property type="match status" value="1"/>
</dbReference>
<dbReference type="SUPFAM" id="SSF52540">
    <property type="entry name" value="P-loop containing nucleoside triphosphate hydrolases"/>
    <property type="match status" value="1"/>
</dbReference>
<dbReference type="PROSITE" id="PS00455">
    <property type="entry name" value="AMP_BINDING"/>
    <property type="match status" value="1"/>
</dbReference>
<comment type="pathway">
    <text evidence="1">Carbohydrate acid metabolism; D-gluconate degradation.</text>
</comment>
<dbReference type="InterPro" id="IPR042099">
    <property type="entry name" value="ANL_N_sf"/>
</dbReference>
<keyword evidence="4" id="KW-0596">Phosphopantetheine</keyword>
<dbReference type="UniPathway" id="UPA00792"/>
<dbReference type="GO" id="GO:0005524">
    <property type="term" value="F:ATP binding"/>
    <property type="evidence" value="ECO:0007669"/>
    <property type="project" value="UniProtKB-KW"/>
</dbReference>
<dbReference type="Gene3D" id="1.10.1200.10">
    <property type="entry name" value="ACP-like"/>
    <property type="match status" value="1"/>
</dbReference>
<keyword evidence="8" id="KW-0418">Kinase</keyword>
<dbReference type="SUPFAM" id="SSF51735">
    <property type="entry name" value="NAD(P)-binding Rossmann-fold domains"/>
    <property type="match status" value="1"/>
</dbReference>
<evidence type="ECO:0000256" key="2">
    <source>
        <dbReference type="ARBA" id="ARBA00008420"/>
    </source>
</evidence>
<dbReference type="PANTHER" id="PTHR43439:SF2">
    <property type="entry name" value="ENZYME, PUTATIVE (JCVI)-RELATED"/>
    <property type="match status" value="1"/>
</dbReference>
<dbReference type="GO" id="GO:0046316">
    <property type="term" value="F:gluconokinase activity"/>
    <property type="evidence" value="ECO:0007669"/>
    <property type="project" value="UniProtKB-EC"/>
</dbReference>
<dbReference type="Pfam" id="PF23562">
    <property type="entry name" value="AMP-binding_C_3"/>
    <property type="match status" value="1"/>
</dbReference>
<evidence type="ECO:0000256" key="5">
    <source>
        <dbReference type="ARBA" id="ARBA00022553"/>
    </source>
</evidence>
<evidence type="ECO:0000313" key="14">
    <source>
        <dbReference type="Proteomes" id="UP000664132"/>
    </source>
</evidence>
<evidence type="ECO:0000256" key="10">
    <source>
        <dbReference type="ARBA" id="ARBA00029835"/>
    </source>
</evidence>
<evidence type="ECO:0000256" key="11">
    <source>
        <dbReference type="ARBA" id="ARBA00048090"/>
    </source>
</evidence>
<dbReference type="InterPro" id="IPR020806">
    <property type="entry name" value="PKS_PP-bd"/>
</dbReference>
<evidence type="ECO:0000256" key="6">
    <source>
        <dbReference type="ARBA" id="ARBA00022679"/>
    </source>
</evidence>
<keyword evidence="6" id="KW-0808">Transferase</keyword>
<dbReference type="Gene3D" id="3.40.50.300">
    <property type="entry name" value="P-loop containing nucleotide triphosphate hydrolases"/>
    <property type="match status" value="1"/>
</dbReference>